<proteinExistence type="predicted"/>
<dbReference type="RefSeq" id="WP_242075496.1">
    <property type="nucleotide sequence ID" value="NZ_CP049768.1"/>
</dbReference>
<name>A0A9Q8QUZ1_BIFLL</name>
<evidence type="ECO:0000256" key="1">
    <source>
        <dbReference type="SAM" id="MobiDB-lite"/>
    </source>
</evidence>
<evidence type="ECO:0000313" key="3">
    <source>
        <dbReference type="Proteomes" id="UP000829452"/>
    </source>
</evidence>
<dbReference type="EMBL" id="CP049772">
    <property type="protein sequence ID" value="UNL81876.1"/>
    <property type="molecule type" value="Genomic_DNA"/>
</dbReference>
<accession>A0A9Q8QUZ1</accession>
<dbReference type="Proteomes" id="UP000829452">
    <property type="component" value="Chromosome"/>
</dbReference>
<gene>
    <name evidence="2" type="ORF">G8B11_05895</name>
</gene>
<dbReference type="AlphaFoldDB" id="A0A9Q8QUZ1"/>
<feature type="compositionally biased region" description="Basic residues" evidence="1">
    <location>
        <begin position="370"/>
        <end position="395"/>
    </location>
</feature>
<protein>
    <submittedName>
        <fullName evidence="2">Uncharacterized protein</fullName>
    </submittedName>
</protein>
<reference evidence="2" key="1">
    <citation type="submission" date="2020-02" db="EMBL/GenBank/DDBJ databases">
        <title>The Isolation and identification of Lactobacillus and Bifidobacterium species from dairy as potential probiotics for calf scour mitigation.</title>
        <authorList>
            <person name="Dhadda K."/>
            <person name="Guan L."/>
            <person name="Chen Y."/>
            <person name="Malmuthuge N."/>
        </authorList>
    </citation>
    <scope>NUCLEOTIDE SEQUENCE</scope>
    <source>
        <strain evidence="2">B1</strain>
    </source>
</reference>
<sequence>MISNGCLAPLLLQASVTSSQSIAARKSATTFGARAAASTANAEEPTPPNVEVTFTKVTDGTGFGTADQCWLDSANGYTGGANDDKPGDNTADDGVVCSGDYVEYEMDLKFKGGVNNSVRLVPSVPEGFPLSYSSGKGSFCRSEGQLSAKGYNGGGCTFRAPDGYTNEVRQTLWYLADNHGGKPLRGQTMTFDLYTGNDADGWAKYSSVELEPVMVISMTYAEASVDTDDGYDLEWGKDAKTLEGTLNIHADPIRPKASQTAKGLSNRSIGWSGTLDLSAFLTGTYLKGAYGGKTFRPADGKLHLDSATDGTSFNIEIPTPKACGDGEHPERQAGLLHRGQRQALLHAAHGLRQGLPGPPGRHPGDSGHERRQRARHRQRGGLRHRVGGFHRLLRR</sequence>
<organism evidence="2 3">
    <name type="scientific">Bifidobacterium longum subsp. longum</name>
    <dbReference type="NCBI Taxonomy" id="1679"/>
    <lineage>
        <taxon>Bacteria</taxon>
        <taxon>Bacillati</taxon>
        <taxon>Actinomycetota</taxon>
        <taxon>Actinomycetes</taxon>
        <taxon>Bifidobacteriales</taxon>
        <taxon>Bifidobacteriaceae</taxon>
        <taxon>Bifidobacterium</taxon>
    </lineage>
</organism>
<feature type="region of interest" description="Disordered" evidence="1">
    <location>
        <begin position="351"/>
        <end position="395"/>
    </location>
</feature>
<evidence type="ECO:0000313" key="2">
    <source>
        <dbReference type="EMBL" id="UNL81876.1"/>
    </source>
</evidence>